<keyword evidence="2" id="KW-1133">Transmembrane helix</keyword>
<evidence type="ECO:0000256" key="1">
    <source>
        <dbReference type="SAM" id="MobiDB-lite"/>
    </source>
</evidence>
<protein>
    <submittedName>
        <fullName evidence="3">Uncharacterized protein</fullName>
    </submittedName>
</protein>
<feature type="compositionally biased region" description="Polar residues" evidence="1">
    <location>
        <begin position="280"/>
        <end position="291"/>
    </location>
</feature>
<evidence type="ECO:0000313" key="3">
    <source>
        <dbReference type="EMBL" id="KAK4181115.1"/>
    </source>
</evidence>
<dbReference type="EMBL" id="MU866090">
    <property type="protein sequence ID" value="KAK4181115.1"/>
    <property type="molecule type" value="Genomic_DNA"/>
</dbReference>
<reference evidence="3" key="2">
    <citation type="submission" date="2023-05" db="EMBL/GenBank/DDBJ databases">
        <authorList>
            <consortium name="Lawrence Berkeley National Laboratory"/>
            <person name="Steindorff A."/>
            <person name="Hensen N."/>
            <person name="Bonometti L."/>
            <person name="Westerberg I."/>
            <person name="Brannstrom I.O."/>
            <person name="Guillou S."/>
            <person name="Cros-Aarteil S."/>
            <person name="Calhoun S."/>
            <person name="Haridas S."/>
            <person name="Kuo A."/>
            <person name="Mondo S."/>
            <person name="Pangilinan J."/>
            <person name="Riley R."/>
            <person name="Labutti K."/>
            <person name="Andreopoulos B."/>
            <person name="Lipzen A."/>
            <person name="Chen C."/>
            <person name="Yanf M."/>
            <person name="Daum C."/>
            <person name="Ng V."/>
            <person name="Clum A."/>
            <person name="Ohm R."/>
            <person name="Martin F."/>
            <person name="Silar P."/>
            <person name="Natvig D."/>
            <person name="Lalanne C."/>
            <person name="Gautier V."/>
            <person name="Ament-Velasquez S.L."/>
            <person name="Kruys A."/>
            <person name="Hutchinson M.I."/>
            <person name="Powell A.J."/>
            <person name="Barry K."/>
            <person name="Miller A.N."/>
            <person name="Grigoriev I.V."/>
            <person name="Debuchy R."/>
            <person name="Gladieux P."/>
            <person name="Thoren M.H."/>
            <person name="Johannesson H."/>
        </authorList>
    </citation>
    <scope>NUCLEOTIDE SEQUENCE</scope>
    <source>
        <strain evidence="3">CBS 892.96</strain>
    </source>
</reference>
<dbReference type="PANTHER" id="PTHR38122:SF1">
    <property type="entry name" value="GLYCOPROTEIN X"/>
    <property type="match status" value="1"/>
</dbReference>
<feature type="region of interest" description="Disordered" evidence="1">
    <location>
        <begin position="240"/>
        <end position="302"/>
    </location>
</feature>
<feature type="transmembrane region" description="Helical" evidence="2">
    <location>
        <begin position="209"/>
        <end position="232"/>
    </location>
</feature>
<evidence type="ECO:0000313" key="4">
    <source>
        <dbReference type="Proteomes" id="UP001302321"/>
    </source>
</evidence>
<evidence type="ECO:0000256" key="2">
    <source>
        <dbReference type="SAM" id="Phobius"/>
    </source>
</evidence>
<organism evidence="3 4">
    <name type="scientific">Triangularia setosa</name>
    <dbReference type="NCBI Taxonomy" id="2587417"/>
    <lineage>
        <taxon>Eukaryota</taxon>
        <taxon>Fungi</taxon>
        <taxon>Dikarya</taxon>
        <taxon>Ascomycota</taxon>
        <taxon>Pezizomycotina</taxon>
        <taxon>Sordariomycetes</taxon>
        <taxon>Sordariomycetidae</taxon>
        <taxon>Sordariales</taxon>
        <taxon>Podosporaceae</taxon>
        <taxon>Triangularia</taxon>
    </lineage>
</organism>
<name>A0AAN6WGN5_9PEZI</name>
<comment type="caution">
    <text evidence="3">The sequence shown here is derived from an EMBL/GenBank/DDBJ whole genome shotgun (WGS) entry which is preliminary data.</text>
</comment>
<dbReference type="AlphaFoldDB" id="A0AAN6WGN5"/>
<keyword evidence="4" id="KW-1185">Reference proteome</keyword>
<keyword evidence="2" id="KW-0812">Transmembrane</keyword>
<sequence length="324" mass="35533">MEAEKAWPGILRSRQLGEGTDRLPFLCFSACDNAYLEAQRTGKTSELCQFGSIYPRTLNDCRSCISMETDDSYYQVVDKAYLKLNFQPWIDYCRALLAVTGSTGVGQPANTIVEYSADYFETLTKTIWKQTTLNNDFVSSFQETVTQILPKLMFFNTTVTDESTSTSTNNATTTSLSLTSTSVAATQSASELEINVDGETSSGPLDRSALIGVIVGSAIGGLLLLGAIAFLIRHRRKKTHPPIKRRCGKAQLHSDSLPIKPKTPPQKLPDPGLRELPLDSGSTELPISLSSKELHGSPGLPRYELNDAAAHLEQKEDGVRQNMF</sequence>
<reference evidence="3" key="1">
    <citation type="journal article" date="2023" name="Mol. Phylogenet. Evol.">
        <title>Genome-scale phylogeny and comparative genomics of the fungal order Sordariales.</title>
        <authorList>
            <person name="Hensen N."/>
            <person name="Bonometti L."/>
            <person name="Westerberg I."/>
            <person name="Brannstrom I.O."/>
            <person name="Guillou S."/>
            <person name="Cros-Aarteil S."/>
            <person name="Calhoun S."/>
            <person name="Haridas S."/>
            <person name="Kuo A."/>
            <person name="Mondo S."/>
            <person name="Pangilinan J."/>
            <person name="Riley R."/>
            <person name="LaButti K."/>
            <person name="Andreopoulos B."/>
            <person name="Lipzen A."/>
            <person name="Chen C."/>
            <person name="Yan M."/>
            <person name="Daum C."/>
            <person name="Ng V."/>
            <person name="Clum A."/>
            <person name="Steindorff A."/>
            <person name="Ohm R.A."/>
            <person name="Martin F."/>
            <person name="Silar P."/>
            <person name="Natvig D.O."/>
            <person name="Lalanne C."/>
            <person name="Gautier V."/>
            <person name="Ament-Velasquez S.L."/>
            <person name="Kruys A."/>
            <person name="Hutchinson M.I."/>
            <person name="Powell A.J."/>
            <person name="Barry K."/>
            <person name="Miller A.N."/>
            <person name="Grigoriev I.V."/>
            <person name="Debuchy R."/>
            <person name="Gladieux P."/>
            <person name="Hiltunen Thoren M."/>
            <person name="Johannesson H."/>
        </authorList>
    </citation>
    <scope>NUCLEOTIDE SEQUENCE</scope>
    <source>
        <strain evidence="3">CBS 892.96</strain>
    </source>
</reference>
<dbReference type="Proteomes" id="UP001302321">
    <property type="component" value="Unassembled WGS sequence"/>
</dbReference>
<dbReference type="PANTHER" id="PTHR38122">
    <property type="entry name" value="GLYCOPROTEIN X"/>
    <property type="match status" value="1"/>
</dbReference>
<proteinExistence type="predicted"/>
<keyword evidence="2" id="KW-0472">Membrane</keyword>
<dbReference type="CDD" id="cd12087">
    <property type="entry name" value="TM_EGFR-like"/>
    <property type="match status" value="1"/>
</dbReference>
<gene>
    <name evidence="3" type="ORF">QBC36DRAFT_371384</name>
</gene>
<accession>A0AAN6WGN5</accession>